<dbReference type="EMBL" id="LS991951">
    <property type="protein sequence ID" value="SYV97819.1"/>
    <property type="molecule type" value="Genomic_DNA"/>
</dbReference>
<dbReference type="AlphaFoldDB" id="A0A3B0PME9"/>
<sequence>MAIIGILYGLGTNKQKEREKMNTIIQSGALSDFADCFKYLTPNSIKKAMIDTKTPTETILI</sequence>
<organism evidence="1 2">
    <name type="scientific">Mycoplasmopsis edwardii</name>
    <dbReference type="NCBI Taxonomy" id="53558"/>
    <lineage>
        <taxon>Bacteria</taxon>
        <taxon>Bacillati</taxon>
        <taxon>Mycoplasmatota</taxon>
        <taxon>Mycoplasmoidales</taxon>
        <taxon>Metamycoplasmataceae</taxon>
        <taxon>Mycoplasmopsis</taxon>
    </lineage>
</organism>
<name>A0A3B0PME9_9BACT</name>
<keyword evidence="2" id="KW-1185">Reference proteome</keyword>
<reference evidence="2" key="1">
    <citation type="submission" date="2018-06" db="EMBL/GenBank/DDBJ databases">
        <authorList>
            <consortium name="Pathogen Informatics"/>
        </authorList>
    </citation>
    <scope>NUCLEOTIDE SEQUENCE [LARGE SCALE GENOMIC DNA]</scope>
    <source>
        <strain evidence="2">NCTC10132</strain>
    </source>
</reference>
<protein>
    <submittedName>
        <fullName evidence="1">Uncharacterized protein</fullName>
    </submittedName>
</protein>
<gene>
    <name evidence="1" type="ORF">NCTC10132_01188</name>
</gene>
<proteinExistence type="predicted"/>
<evidence type="ECO:0000313" key="2">
    <source>
        <dbReference type="Proteomes" id="UP000257559"/>
    </source>
</evidence>
<evidence type="ECO:0000313" key="1">
    <source>
        <dbReference type="EMBL" id="SYV97819.1"/>
    </source>
</evidence>
<dbReference type="Proteomes" id="UP000257559">
    <property type="component" value="Chromosome"/>
</dbReference>
<dbReference type="KEGG" id="medw:NCTC10132_01188"/>
<accession>A0A3B0PME9</accession>